<evidence type="ECO:0000313" key="4">
    <source>
        <dbReference type="Proteomes" id="UP000233551"/>
    </source>
</evidence>
<feature type="region of interest" description="Disordered" evidence="1">
    <location>
        <begin position="1"/>
        <end position="29"/>
    </location>
</feature>
<dbReference type="InterPro" id="IPR036875">
    <property type="entry name" value="Znf_CCHC_sf"/>
</dbReference>
<name>A0A2I0JCV9_PUNGR</name>
<protein>
    <recommendedName>
        <fullName evidence="2">Retrotransposon Copia-like N-terminal domain-containing protein</fullName>
    </recommendedName>
</protein>
<evidence type="ECO:0000256" key="1">
    <source>
        <dbReference type="SAM" id="MobiDB-lite"/>
    </source>
</evidence>
<feature type="domain" description="Retrotransposon Copia-like N-terminal" evidence="2">
    <location>
        <begin position="41"/>
        <end position="86"/>
    </location>
</feature>
<evidence type="ECO:0000259" key="2">
    <source>
        <dbReference type="Pfam" id="PF14244"/>
    </source>
</evidence>
<dbReference type="SUPFAM" id="SSF57756">
    <property type="entry name" value="Retrovirus zinc finger-like domains"/>
    <property type="match status" value="1"/>
</dbReference>
<dbReference type="GO" id="GO:0008270">
    <property type="term" value="F:zinc ion binding"/>
    <property type="evidence" value="ECO:0007669"/>
    <property type="project" value="InterPro"/>
</dbReference>
<dbReference type="Pfam" id="PF14244">
    <property type="entry name" value="Retrotran_gag_3"/>
    <property type="match status" value="1"/>
</dbReference>
<evidence type="ECO:0000313" key="3">
    <source>
        <dbReference type="EMBL" id="PKI53506.1"/>
    </source>
</evidence>
<dbReference type="PANTHER" id="PTHR37610">
    <property type="entry name" value="CCHC-TYPE DOMAIN-CONTAINING PROTEIN"/>
    <property type="match status" value="1"/>
</dbReference>
<feature type="compositionally biased region" description="Basic and acidic residues" evidence="1">
    <location>
        <begin position="1"/>
        <end position="11"/>
    </location>
</feature>
<dbReference type="AlphaFoldDB" id="A0A2I0JCV9"/>
<gene>
    <name evidence="3" type="ORF">CRG98_026113</name>
</gene>
<dbReference type="Proteomes" id="UP000233551">
    <property type="component" value="Unassembled WGS sequence"/>
</dbReference>
<organism evidence="3 4">
    <name type="scientific">Punica granatum</name>
    <name type="common">Pomegranate</name>
    <dbReference type="NCBI Taxonomy" id="22663"/>
    <lineage>
        <taxon>Eukaryota</taxon>
        <taxon>Viridiplantae</taxon>
        <taxon>Streptophyta</taxon>
        <taxon>Embryophyta</taxon>
        <taxon>Tracheophyta</taxon>
        <taxon>Spermatophyta</taxon>
        <taxon>Magnoliopsida</taxon>
        <taxon>eudicotyledons</taxon>
        <taxon>Gunneridae</taxon>
        <taxon>Pentapetalae</taxon>
        <taxon>rosids</taxon>
        <taxon>malvids</taxon>
        <taxon>Myrtales</taxon>
        <taxon>Lythraceae</taxon>
        <taxon>Punica</taxon>
    </lineage>
</organism>
<dbReference type="PANTHER" id="PTHR37610:SF40">
    <property type="entry name" value="OS01G0909600 PROTEIN"/>
    <property type="match status" value="1"/>
</dbReference>
<sequence>MSGVSDEEKSSRQGNNSSKDKKAGDGSVRITDVPPVYRLASSDSTGAQVIACTLNGDNYLTWSWAMIIALRARNKLAFIDGSLEKPGDDKPLKERWERCNSTVLAWLFNTMERSLQSTMAYTVDAKNLWDDLKESIEPLPNLNKVYKMVVNEERQKMVTRSREVMPKSAVFLAKEDVELRWTGGSRWQTSTKGKGTCFYCRKMGHTKNTCWALIGCPSWHSKSKVSAERRPGPILGKQGSGLRGKAQTQRGLYRANVAQAIQTSSSRVERLEALPDEQFQRLLSMLSQNTIDPNRLVEANCYVTFTAVYALYKTTPQGGQLEWVSFKGGLLSKASGYCTADMPGSRRGICGSMAS</sequence>
<proteinExistence type="predicted"/>
<dbReference type="GO" id="GO:0003676">
    <property type="term" value="F:nucleic acid binding"/>
    <property type="evidence" value="ECO:0007669"/>
    <property type="project" value="InterPro"/>
</dbReference>
<comment type="caution">
    <text evidence="3">The sequence shown here is derived from an EMBL/GenBank/DDBJ whole genome shotgun (WGS) entry which is preliminary data.</text>
</comment>
<keyword evidence="4" id="KW-1185">Reference proteome</keyword>
<dbReference type="EMBL" id="PGOL01001856">
    <property type="protein sequence ID" value="PKI53506.1"/>
    <property type="molecule type" value="Genomic_DNA"/>
</dbReference>
<reference evidence="3 4" key="1">
    <citation type="submission" date="2017-11" db="EMBL/GenBank/DDBJ databases">
        <title>De-novo sequencing of pomegranate (Punica granatum L.) genome.</title>
        <authorList>
            <person name="Akparov Z."/>
            <person name="Amiraslanov A."/>
            <person name="Hajiyeva S."/>
            <person name="Abbasov M."/>
            <person name="Kaur K."/>
            <person name="Hamwieh A."/>
            <person name="Solovyev V."/>
            <person name="Salamov A."/>
            <person name="Braich B."/>
            <person name="Kosarev P."/>
            <person name="Mahmoud A."/>
            <person name="Hajiyev E."/>
            <person name="Babayeva S."/>
            <person name="Izzatullayeva V."/>
            <person name="Mammadov A."/>
            <person name="Mammadov A."/>
            <person name="Sharifova S."/>
            <person name="Ojaghi J."/>
            <person name="Eynullazada K."/>
            <person name="Bayramov B."/>
            <person name="Abdulazimova A."/>
            <person name="Shahmuradov I."/>
        </authorList>
    </citation>
    <scope>NUCLEOTIDE SEQUENCE [LARGE SCALE GENOMIC DNA]</scope>
    <source>
        <strain evidence="4">cv. AG2017</strain>
        <tissue evidence="3">Leaf</tissue>
    </source>
</reference>
<dbReference type="InterPro" id="IPR029472">
    <property type="entry name" value="Copia-like_N"/>
</dbReference>
<accession>A0A2I0JCV9</accession>